<evidence type="ECO:0000313" key="3">
    <source>
        <dbReference type="EMBL" id="MBP1993975.1"/>
    </source>
</evidence>
<dbReference type="Proteomes" id="UP001519287">
    <property type="component" value="Unassembled WGS sequence"/>
</dbReference>
<dbReference type="Gene3D" id="3.40.630.10">
    <property type="entry name" value="Zn peptidases"/>
    <property type="match status" value="1"/>
</dbReference>
<comment type="caution">
    <text evidence="3">The sequence shown here is derived from an EMBL/GenBank/DDBJ whole genome shotgun (WGS) entry which is preliminary data.</text>
</comment>
<feature type="domain" description="DUF4910" evidence="2">
    <location>
        <begin position="11"/>
        <end position="351"/>
    </location>
</feature>
<feature type="domain" description="DUF2172" evidence="1">
    <location>
        <begin position="61"/>
        <end position="156"/>
    </location>
</feature>
<proteinExistence type="predicted"/>
<keyword evidence="4" id="KW-1185">Reference proteome</keyword>
<dbReference type="Gene3D" id="3.50.30.90">
    <property type="match status" value="1"/>
</dbReference>
<evidence type="ECO:0000259" key="1">
    <source>
        <dbReference type="Pfam" id="PF09940"/>
    </source>
</evidence>
<protein>
    <submittedName>
        <fullName evidence="3">Aminopeptidase-like protein</fullName>
    </submittedName>
</protein>
<dbReference type="Pfam" id="PF16254">
    <property type="entry name" value="DUF4910"/>
    <property type="match status" value="1"/>
</dbReference>
<accession>A0ABS4J2E2</accession>
<organism evidence="3 4">
    <name type="scientific">Paenibacillus eucommiae</name>
    <dbReference type="NCBI Taxonomy" id="1355755"/>
    <lineage>
        <taxon>Bacteria</taxon>
        <taxon>Bacillati</taxon>
        <taxon>Bacillota</taxon>
        <taxon>Bacilli</taxon>
        <taxon>Bacillales</taxon>
        <taxon>Paenibacillaceae</taxon>
        <taxon>Paenibacillus</taxon>
    </lineage>
</organism>
<evidence type="ECO:0000313" key="4">
    <source>
        <dbReference type="Proteomes" id="UP001519287"/>
    </source>
</evidence>
<evidence type="ECO:0000259" key="2">
    <source>
        <dbReference type="Pfam" id="PF16254"/>
    </source>
</evidence>
<gene>
    <name evidence="3" type="ORF">J2Z66_005601</name>
</gene>
<reference evidence="3 4" key="1">
    <citation type="submission" date="2021-03" db="EMBL/GenBank/DDBJ databases">
        <title>Genomic Encyclopedia of Type Strains, Phase IV (KMG-IV): sequencing the most valuable type-strain genomes for metagenomic binning, comparative biology and taxonomic classification.</title>
        <authorList>
            <person name="Goeker M."/>
        </authorList>
    </citation>
    <scope>NUCLEOTIDE SEQUENCE [LARGE SCALE GENOMIC DNA]</scope>
    <source>
        <strain evidence="3 4">DSM 26048</strain>
    </source>
</reference>
<dbReference type="RefSeq" id="WP_209975843.1">
    <property type="nucleotide sequence ID" value="NZ_JAGGLB010000022.1"/>
</dbReference>
<name>A0ABS4J2E2_9BACL</name>
<dbReference type="Pfam" id="PF09940">
    <property type="entry name" value="DUF2172"/>
    <property type="match status" value="1"/>
</dbReference>
<dbReference type="InterPro" id="IPR032610">
    <property type="entry name" value="DUF2172"/>
</dbReference>
<dbReference type="EMBL" id="JAGGLB010000022">
    <property type="protein sequence ID" value="MBP1993975.1"/>
    <property type="molecule type" value="Genomic_DNA"/>
</dbReference>
<dbReference type="SUPFAM" id="SSF53187">
    <property type="entry name" value="Zn-dependent exopeptidases"/>
    <property type="match status" value="1"/>
</dbReference>
<sequence length="444" mass="51256">MITNSLQQRMYDFIEKYYMLNRVPVSDDTSFFVRELAAQLKLDVLSLPSGTDCLTWVIPDKWTVHEAYIETLSGERIADFHVHPIYLKAYSASFSGLISREELLAHISDHPKYTDTLLYENRWQYQLGEKQDWGFSLSYDTVKKLSDETYRVHIVTEFGSGTCDLIDWILPGELPDTVFLAAHTCHPGQVNDGIASIALLLELFRYLQELPSRRYTYRLILGPEYYAAAAILQYGNHISHLKYGLYLDMMGNSHPLSFSQSHSRDSYIDRITRNVLKAYDDNFREASYRGLYGNDEMFYDGPGFEIPTVGMSRHPFEYYHTELDNLSHCDFGKLEESLRVLQQIIDIFETDCIPSLTYKGPLYLSKYNLYIDPKLNQKGYSHLQEAQIWMNGERSCLEIAHLIGADYQFVKSFVNQLCKHQLATTRPLASQIAPLDKVLVEAVQ</sequence>
<dbReference type="InterPro" id="IPR032589">
    <property type="entry name" value="DUF4910"/>
</dbReference>